<dbReference type="Gene3D" id="3.50.50.60">
    <property type="entry name" value="FAD/NAD(P)-binding domain"/>
    <property type="match status" value="1"/>
</dbReference>
<dbReference type="Pfam" id="PF01593">
    <property type="entry name" value="Amino_oxidase"/>
    <property type="match status" value="1"/>
</dbReference>
<comment type="function">
    <text evidence="1 11">Catalyzes the 6-electron oxidation of protoporphyrinogen-IX to form protoporphyrin-IX.</text>
</comment>
<comment type="cofactor">
    <cofactor evidence="11">
        <name>FAD</name>
        <dbReference type="ChEBI" id="CHEBI:57692"/>
    </cofactor>
    <text evidence="11">Binds 1 FAD per subunit.</text>
</comment>
<organism evidence="13 14">
    <name type="scientific">Chionoecetes opilio</name>
    <name type="common">Atlantic snow crab</name>
    <name type="synonym">Cancer opilio</name>
    <dbReference type="NCBI Taxonomy" id="41210"/>
    <lineage>
        <taxon>Eukaryota</taxon>
        <taxon>Metazoa</taxon>
        <taxon>Ecdysozoa</taxon>
        <taxon>Arthropoda</taxon>
        <taxon>Crustacea</taxon>
        <taxon>Multicrustacea</taxon>
        <taxon>Malacostraca</taxon>
        <taxon>Eumalacostraca</taxon>
        <taxon>Eucarida</taxon>
        <taxon>Decapoda</taxon>
        <taxon>Pleocyemata</taxon>
        <taxon>Brachyura</taxon>
        <taxon>Eubrachyura</taxon>
        <taxon>Majoidea</taxon>
        <taxon>Majidae</taxon>
        <taxon>Chionoecetes</taxon>
    </lineage>
</organism>
<protein>
    <recommendedName>
        <fullName evidence="4 11">Protoporphyrinogen oxidase</fullName>
        <ecNumber evidence="4 11">1.3.3.4</ecNumber>
    </recommendedName>
</protein>
<evidence type="ECO:0000256" key="11">
    <source>
        <dbReference type="RuleBase" id="RU367069"/>
    </source>
</evidence>
<evidence type="ECO:0000256" key="10">
    <source>
        <dbReference type="ARBA" id="ARBA00047554"/>
    </source>
</evidence>
<dbReference type="AlphaFoldDB" id="A0A8J4XQW4"/>
<evidence type="ECO:0000256" key="6">
    <source>
        <dbReference type="ARBA" id="ARBA00022827"/>
    </source>
</evidence>
<dbReference type="GO" id="GO:0004729">
    <property type="term" value="F:oxygen-dependent protoporphyrinogen oxidase activity"/>
    <property type="evidence" value="ECO:0007669"/>
    <property type="project" value="UniProtKB-UniRule"/>
</dbReference>
<evidence type="ECO:0000256" key="2">
    <source>
        <dbReference type="ARBA" id="ARBA00005073"/>
    </source>
</evidence>
<evidence type="ECO:0000256" key="8">
    <source>
        <dbReference type="ARBA" id="ARBA00023133"/>
    </source>
</evidence>
<evidence type="ECO:0000256" key="9">
    <source>
        <dbReference type="ARBA" id="ARBA00023244"/>
    </source>
</evidence>
<dbReference type="InterPro" id="IPR036188">
    <property type="entry name" value="FAD/NAD-bd_sf"/>
</dbReference>
<accession>A0A8J4XQW4</accession>
<dbReference type="GO" id="GO:0005743">
    <property type="term" value="C:mitochondrial inner membrane"/>
    <property type="evidence" value="ECO:0007669"/>
    <property type="project" value="UniProtKB-SubCell"/>
</dbReference>
<comment type="pathway">
    <text evidence="2 11">Porphyrin-containing compound metabolism; protoporphyrin-IX biosynthesis; protoporphyrin-IX from protoporphyrinogen-IX: step 1/1.</text>
</comment>
<dbReference type="Proteomes" id="UP000770661">
    <property type="component" value="Unassembled WGS sequence"/>
</dbReference>
<dbReference type="GO" id="GO:0006782">
    <property type="term" value="P:protoporphyrinogen IX biosynthetic process"/>
    <property type="evidence" value="ECO:0007669"/>
    <property type="project" value="UniProtKB-UniRule"/>
</dbReference>
<evidence type="ECO:0000256" key="7">
    <source>
        <dbReference type="ARBA" id="ARBA00023002"/>
    </source>
</evidence>
<sequence length="555" mass="60962">MAQPHWAAAQLAGVEKMTRSVAVLGGGVGGLAAAHYLCRLGQPSRVVVVEASHRLGGWVSSTTYPDQVVFEHGPRTLRVTGNAGMNTLALAEDLGLADQVRGISSSHPSARNRMLMTLMMQVGGKLHKLPNSLKALFTKKPPFSKPLVASAVRDLMASKVINEDESLFSFVNRRFGPEVAKYAIDAMSRGIFAGNARELSVKSFARRLHDVEQKHGSVLLGLLKDRKNAAKTDSNLETRELVKRAKREKWSVWSVAGGLENFVKALEKNILENNVDIWKNVPVKRIVRNGEKLVLQTDKKDLEVDQVISCLPSNIMSSVIQPLSPKLSTLLSSIPYVTVGIVNLEYPGHLIEEPGFGYLVPSSEPNRVLGVIYDTCTFPQGDRTILTVMMGGYWFKEYFGNNPSHESLLDVAVSEVQQSLKIKIKPKRHHVEILRDCISQYVVGHSEVVCSARKLITDLKLPLALVGSSYDGVGVNDVIMSAKNAAFMENIFRGNYMFICYNLASLNPDIVRVRGVLLGEEFCVCRLSFDVMTNRRIGCCSPAIMTSIGGPNCSP</sequence>
<evidence type="ECO:0000313" key="14">
    <source>
        <dbReference type="Proteomes" id="UP000770661"/>
    </source>
</evidence>
<keyword evidence="6 11" id="KW-0274">FAD</keyword>
<comment type="caution">
    <text evidence="13">The sequence shown here is derived from an EMBL/GenBank/DDBJ whole genome shotgun (WGS) entry which is preliminary data.</text>
</comment>
<keyword evidence="14" id="KW-1185">Reference proteome</keyword>
<evidence type="ECO:0000256" key="5">
    <source>
        <dbReference type="ARBA" id="ARBA00022630"/>
    </source>
</evidence>
<keyword evidence="5 11" id="KW-0285">Flavoprotein</keyword>
<evidence type="ECO:0000313" key="13">
    <source>
        <dbReference type="EMBL" id="KAG0711642.1"/>
    </source>
</evidence>
<evidence type="ECO:0000259" key="12">
    <source>
        <dbReference type="Pfam" id="PF01593"/>
    </source>
</evidence>
<dbReference type="SUPFAM" id="SSF54373">
    <property type="entry name" value="FAD-linked reductases, C-terminal domain"/>
    <property type="match status" value="1"/>
</dbReference>
<dbReference type="PANTHER" id="PTHR42923:SF3">
    <property type="entry name" value="PROTOPORPHYRINOGEN OXIDASE"/>
    <property type="match status" value="1"/>
</dbReference>
<dbReference type="NCBIfam" id="TIGR00562">
    <property type="entry name" value="proto_IX_ox"/>
    <property type="match status" value="1"/>
</dbReference>
<dbReference type="OrthoDB" id="419752at2759"/>
<comment type="similarity">
    <text evidence="3 11">Belongs to the protoporphyrinogen/coproporphyrinogen oxidase family. Protoporphyrinogen oxidase subfamily.</text>
</comment>
<dbReference type="InterPro" id="IPR050464">
    <property type="entry name" value="Zeta_carotene_desat/Oxidored"/>
</dbReference>
<proteinExistence type="inferred from homology"/>
<keyword evidence="8 11" id="KW-0350">Heme biosynthesis</keyword>
<comment type="catalytic activity">
    <reaction evidence="10 11">
        <text>protoporphyrinogen IX + 3 O2 = protoporphyrin IX + 3 H2O2</text>
        <dbReference type="Rhea" id="RHEA:25576"/>
        <dbReference type="ChEBI" id="CHEBI:15379"/>
        <dbReference type="ChEBI" id="CHEBI:16240"/>
        <dbReference type="ChEBI" id="CHEBI:57306"/>
        <dbReference type="ChEBI" id="CHEBI:57307"/>
        <dbReference type="EC" id="1.3.3.4"/>
    </reaction>
</comment>
<dbReference type="InterPro" id="IPR002937">
    <property type="entry name" value="Amino_oxidase"/>
</dbReference>
<dbReference type="SUPFAM" id="SSF51905">
    <property type="entry name" value="FAD/NAD(P)-binding domain"/>
    <property type="match status" value="1"/>
</dbReference>
<comment type="subcellular location">
    <subcellularLocation>
        <location evidence="11">Mitochondrion inner membrane</location>
    </subcellularLocation>
</comment>
<dbReference type="EC" id="1.3.3.4" evidence="4 11"/>
<keyword evidence="7 11" id="KW-0560">Oxidoreductase</keyword>
<dbReference type="UniPathway" id="UPA00251">
    <property type="reaction ID" value="UER00324"/>
</dbReference>
<dbReference type="PANTHER" id="PTHR42923">
    <property type="entry name" value="PROTOPORPHYRINOGEN OXIDASE"/>
    <property type="match status" value="1"/>
</dbReference>
<gene>
    <name evidence="13" type="primary">PPOX</name>
    <name evidence="13" type="ORF">GWK47_020157</name>
</gene>
<dbReference type="EMBL" id="JACEEZ010023156">
    <property type="protein sequence ID" value="KAG0711642.1"/>
    <property type="molecule type" value="Genomic_DNA"/>
</dbReference>
<evidence type="ECO:0000256" key="3">
    <source>
        <dbReference type="ARBA" id="ARBA00010551"/>
    </source>
</evidence>
<feature type="domain" description="Amine oxidase" evidence="12">
    <location>
        <begin position="29"/>
        <end position="486"/>
    </location>
</feature>
<reference evidence="13" key="1">
    <citation type="submission" date="2020-07" db="EMBL/GenBank/DDBJ databases">
        <title>The High-quality genome of the commercially important snow crab, Chionoecetes opilio.</title>
        <authorList>
            <person name="Jeong J.-H."/>
            <person name="Ryu S."/>
        </authorList>
    </citation>
    <scope>NUCLEOTIDE SEQUENCE</scope>
    <source>
        <strain evidence="13">MADBK_172401_WGS</strain>
        <tissue evidence="13">Digestive gland</tissue>
    </source>
</reference>
<evidence type="ECO:0000256" key="1">
    <source>
        <dbReference type="ARBA" id="ARBA00002600"/>
    </source>
</evidence>
<evidence type="ECO:0000256" key="4">
    <source>
        <dbReference type="ARBA" id="ARBA00012867"/>
    </source>
</evidence>
<dbReference type="InterPro" id="IPR004572">
    <property type="entry name" value="Protoporphyrinogen_oxidase"/>
</dbReference>
<name>A0A8J4XQW4_CHIOP</name>
<keyword evidence="9 11" id="KW-0627">Porphyrin biosynthesis</keyword>